<accession>A0A2H3DJQ1</accession>
<name>A0A2H3DJQ1_ARMGA</name>
<evidence type="ECO:0000313" key="1">
    <source>
        <dbReference type="EMBL" id="PBK89297.1"/>
    </source>
</evidence>
<reference evidence="2" key="1">
    <citation type="journal article" date="2017" name="Nat. Ecol. Evol.">
        <title>Genome expansion and lineage-specific genetic innovations in the forest pathogenic fungi Armillaria.</title>
        <authorList>
            <person name="Sipos G."/>
            <person name="Prasanna A.N."/>
            <person name="Walter M.C."/>
            <person name="O'Connor E."/>
            <person name="Balint B."/>
            <person name="Krizsan K."/>
            <person name="Kiss B."/>
            <person name="Hess J."/>
            <person name="Varga T."/>
            <person name="Slot J."/>
            <person name="Riley R."/>
            <person name="Boka B."/>
            <person name="Rigling D."/>
            <person name="Barry K."/>
            <person name="Lee J."/>
            <person name="Mihaltcheva S."/>
            <person name="LaButti K."/>
            <person name="Lipzen A."/>
            <person name="Waldron R."/>
            <person name="Moloney N.M."/>
            <person name="Sperisen C."/>
            <person name="Kredics L."/>
            <person name="Vagvoelgyi C."/>
            <person name="Patrignani A."/>
            <person name="Fitzpatrick D."/>
            <person name="Nagy I."/>
            <person name="Doyle S."/>
            <person name="Anderson J.B."/>
            <person name="Grigoriev I.V."/>
            <person name="Gueldener U."/>
            <person name="Muensterkoetter M."/>
            <person name="Nagy L.G."/>
        </authorList>
    </citation>
    <scope>NUCLEOTIDE SEQUENCE [LARGE SCALE GENOMIC DNA]</scope>
    <source>
        <strain evidence="2">Ar21-2</strain>
    </source>
</reference>
<sequence length="79" mass="8414">MVLVPAEVAGIIKSCIELATRSVPSCVTRAMPVRVCKILDVNATIATNTSSLIWLSFSGDVVDLSSQGHAVEMKRLSLL</sequence>
<protein>
    <submittedName>
        <fullName evidence="1">Uncharacterized protein</fullName>
    </submittedName>
</protein>
<organism evidence="1 2">
    <name type="scientific">Armillaria gallica</name>
    <name type="common">Bulbous honey fungus</name>
    <name type="synonym">Armillaria bulbosa</name>
    <dbReference type="NCBI Taxonomy" id="47427"/>
    <lineage>
        <taxon>Eukaryota</taxon>
        <taxon>Fungi</taxon>
        <taxon>Dikarya</taxon>
        <taxon>Basidiomycota</taxon>
        <taxon>Agaricomycotina</taxon>
        <taxon>Agaricomycetes</taxon>
        <taxon>Agaricomycetidae</taxon>
        <taxon>Agaricales</taxon>
        <taxon>Marasmiineae</taxon>
        <taxon>Physalacriaceae</taxon>
        <taxon>Armillaria</taxon>
    </lineage>
</organism>
<proteinExistence type="predicted"/>
<evidence type="ECO:0000313" key="2">
    <source>
        <dbReference type="Proteomes" id="UP000217790"/>
    </source>
</evidence>
<dbReference type="Proteomes" id="UP000217790">
    <property type="component" value="Unassembled WGS sequence"/>
</dbReference>
<dbReference type="AlphaFoldDB" id="A0A2H3DJQ1"/>
<keyword evidence="2" id="KW-1185">Reference proteome</keyword>
<dbReference type="InParanoid" id="A0A2H3DJQ1"/>
<dbReference type="EMBL" id="KZ293669">
    <property type="protein sequence ID" value="PBK89297.1"/>
    <property type="molecule type" value="Genomic_DNA"/>
</dbReference>
<gene>
    <name evidence="1" type="ORF">ARMGADRAFT_339277</name>
</gene>